<dbReference type="EMBL" id="QGGO01000008">
    <property type="protein sequence ID" value="PWK27027.1"/>
    <property type="molecule type" value="Genomic_DNA"/>
</dbReference>
<sequence>MAISTDLKTPLTLVKDQALSIPIGTPEVDCFNDSGLSNPHYRTIPNDKSNEGLIKWANIQSAKQQDGEYAVAVSMFEYIPDSGPSSIFLKMLEKAAAEGLLANVPQRGEMYVMPNSVKEESSGHVVFRKIVWVAASDLVLGSVSQQKAIADAEEEKQKKYLESLTKTDTNPLLGNSALGASLGTWGIIGIVLLFVIGLIWGIVALIKKKKEKSKEAVPPPVNVIRIPKSS</sequence>
<keyword evidence="1" id="KW-0472">Membrane</keyword>
<accession>A0A316E9H7</accession>
<keyword evidence="1" id="KW-0812">Transmembrane</keyword>
<dbReference type="RefSeq" id="WP_109742601.1">
    <property type="nucleotide sequence ID" value="NZ_QGGO01000008.1"/>
</dbReference>
<gene>
    <name evidence="2" type="ORF">LV89_01839</name>
</gene>
<evidence type="ECO:0000313" key="2">
    <source>
        <dbReference type="EMBL" id="PWK27027.1"/>
    </source>
</evidence>
<protein>
    <submittedName>
        <fullName evidence="2">Uncharacterized protein</fullName>
    </submittedName>
</protein>
<organism evidence="2 3">
    <name type="scientific">Arcicella aurantiaca</name>
    <dbReference type="NCBI Taxonomy" id="591202"/>
    <lineage>
        <taxon>Bacteria</taxon>
        <taxon>Pseudomonadati</taxon>
        <taxon>Bacteroidota</taxon>
        <taxon>Cytophagia</taxon>
        <taxon>Cytophagales</taxon>
        <taxon>Flectobacillaceae</taxon>
        <taxon>Arcicella</taxon>
    </lineage>
</organism>
<comment type="caution">
    <text evidence="2">The sequence shown here is derived from an EMBL/GenBank/DDBJ whole genome shotgun (WGS) entry which is preliminary data.</text>
</comment>
<reference evidence="2 3" key="1">
    <citation type="submission" date="2018-05" db="EMBL/GenBank/DDBJ databases">
        <title>Genomic Encyclopedia of Archaeal and Bacterial Type Strains, Phase II (KMG-II): from individual species to whole genera.</title>
        <authorList>
            <person name="Goeker M."/>
        </authorList>
    </citation>
    <scope>NUCLEOTIDE SEQUENCE [LARGE SCALE GENOMIC DNA]</scope>
    <source>
        <strain evidence="2 3">DSM 22214</strain>
    </source>
</reference>
<keyword evidence="1" id="KW-1133">Transmembrane helix</keyword>
<keyword evidence="3" id="KW-1185">Reference proteome</keyword>
<proteinExistence type="predicted"/>
<name>A0A316E9H7_9BACT</name>
<dbReference type="Proteomes" id="UP000245489">
    <property type="component" value="Unassembled WGS sequence"/>
</dbReference>
<evidence type="ECO:0000313" key="3">
    <source>
        <dbReference type="Proteomes" id="UP000245489"/>
    </source>
</evidence>
<evidence type="ECO:0000256" key="1">
    <source>
        <dbReference type="SAM" id="Phobius"/>
    </source>
</evidence>
<feature type="transmembrane region" description="Helical" evidence="1">
    <location>
        <begin position="185"/>
        <end position="206"/>
    </location>
</feature>
<dbReference type="AlphaFoldDB" id="A0A316E9H7"/>